<organism evidence="2">
    <name type="scientific">Tanacetum cinerariifolium</name>
    <name type="common">Dalmatian daisy</name>
    <name type="synonym">Chrysanthemum cinerariifolium</name>
    <dbReference type="NCBI Taxonomy" id="118510"/>
    <lineage>
        <taxon>Eukaryota</taxon>
        <taxon>Viridiplantae</taxon>
        <taxon>Streptophyta</taxon>
        <taxon>Embryophyta</taxon>
        <taxon>Tracheophyta</taxon>
        <taxon>Spermatophyta</taxon>
        <taxon>Magnoliopsida</taxon>
        <taxon>eudicotyledons</taxon>
        <taxon>Gunneridae</taxon>
        <taxon>Pentapetalae</taxon>
        <taxon>asterids</taxon>
        <taxon>campanulids</taxon>
        <taxon>Asterales</taxon>
        <taxon>Asteraceae</taxon>
        <taxon>Asteroideae</taxon>
        <taxon>Anthemideae</taxon>
        <taxon>Anthemidinae</taxon>
        <taxon>Tanacetum</taxon>
    </lineage>
</organism>
<gene>
    <name evidence="2" type="ORF">Tci_021875</name>
</gene>
<feature type="compositionally biased region" description="Polar residues" evidence="1">
    <location>
        <begin position="45"/>
        <end position="58"/>
    </location>
</feature>
<proteinExistence type="predicted"/>
<dbReference type="AlphaFoldDB" id="A0A6L2KMB5"/>
<comment type="caution">
    <text evidence="2">The sequence shown here is derived from an EMBL/GenBank/DDBJ whole genome shotgun (WGS) entry which is preliminary data.</text>
</comment>
<dbReference type="CDD" id="cd09272">
    <property type="entry name" value="RNase_HI_RT_Ty1"/>
    <property type="match status" value="1"/>
</dbReference>
<accession>A0A6L2KMB5</accession>
<name>A0A6L2KMB5_TANCI</name>
<evidence type="ECO:0000256" key="1">
    <source>
        <dbReference type="SAM" id="MobiDB-lite"/>
    </source>
</evidence>
<evidence type="ECO:0000313" key="2">
    <source>
        <dbReference type="EMBL" id="GEU49897.1"/>
    </source>
</evidence>
<sequence length="243" mass="27245">MFDVNFKNPSVTSNPIFAATLPPPDTVEVSFSSSSSTYIDKDAPSPSNSPNIKATNSPINFKNVETNEEVAEFTGNTFTNLFAPPDTSSAESSSRIAKAKSKNYKEAMEELVGSKPCKRKSMNLSGLKYETYAAHKNMVVFQMDVKTASLNGILKEEVYSAIALSCNTVQHSKMKYIVVRHHFIQEQVKNGVVELYFVKTDYQLADIFTKALVREHFEFMINRLGMQSITPEELKRLIESDEE</sequence>
<protein>
    <submittedName>
        <fullName evidence="2">Retrovirus-related Pol polyprotein from transposon TNT 1-94</fullName>
    </submittedName>
</protein>
<feature type="region of interest" description="Disordered" evidence="1">
    <location>
        <begin position="30"/>
        <end position="58"/>
    </location>
</feature>
<dbReference type="EMBL" id="BKCJ010002633">
    <property type="protein sequence ID" value="GEU49897.1"/>
    <property type="molecule type" value="Genomic_DNA"/>
</dbReference>
<reference evidence="2" key="1">
    <citation type="journal article" date="2019" name="Sci. Rep.">
        <title>Draft genome of Tanacetum cinerariifolium, the natural source of mosquito coil.</title>
        <authorList>
            <person name="Yamashiro T."/>
            <person name="Shiraishi A."/>
            <person name="Satake H."/>
            <person name="Nakayama K."/>
        </authorList>
    </citation>
    <scope>NUCLEOTIDE SEQUENCE</scope>
</reference>